<proteinExistence type="predicted"/>
<feature type="non-terminal residue" evidence="2">
    <location>
        <position position="405"/>
    </location>
</feature>
<feature type="compositionally biased region" description="Basic residues" evidence="1">
    <location>
        <begin position="172"/>
        <end position="200"/>
    </location>
</feature>
<name>A0A6J4HTU5_9PROT</name>
<feature type="compositionally biased region" description="Gly residues" evidence="1">
    <location>
        <begin position="394"/>
        <end position="405"/>
    </location>
</feature>
<feature type="compositionally biased region" description="Basic and acidic residues" evidence="1">
    <location>
        <begin position="302"/>
        <end position="314"/>
    </location>
</feature>
<evidence type="ECO:0000313" key="2">
    <source>
        <dbReference type="EMBL" id="CAA9233701.1"/>
    </source>
</evidence>
<sequence>GPLERLARGCRGFARLRRRGARGDFGRRRPRGRAERHLGRVPGHQRPRLRHGGAHGGGGLRRRRARHRGGNRPGRPPEPRRRGLGVGPPLARRGPRGRGGGRAELGGRPRRQHAPARQPGGPARILHRHFGTHRRPVLAQHRPVGDGHLGHRQLHRRGGDAARRRQLVLPHRGLRARPRDRPRRQQLHRGAGRPRARRRPPPAGDQRSVFPAAPGALLAREDRGARQRRRGHDQRREAGGRVRRRPALRAVAGGDARLHQRRPRHGPPRGAGRAADRGVLLGHERGDARLEPPLRRAHGRQPRAEHQSSGRLLRDPGLPARRRRGGHGRRAARGARDEARAVPRPAVRRHDGQARRARGPRHAPVRGQEAGGEPPPLRLLQGGPHHPGRAGVPPHGGGRLPAGAL</sequence>
<evidence type="ECO:0000256" key="1">
    <source>
        <dbReference type="SAM" id="MobiDB-lite"/>
    </source>
</evidence>
<feature type="region of interest" description="Disordered" evidence="1">
    <location>
        <begin position="19"/>
        <end position="124"/>
    </location>
</feature>
<dbReference type="AlphaFoldDB" id="A0A6J4HTU5"/>
<feature type="compositionally biased region" description="Basic residues" evidence="1">
    <location>
        <begin position="355"/>
        <end position="364"/>
    </location>
</feature>
<reference evidence="2" key="1">
    <citation type="submission" date="2020-02" db="EMBL/GenBank/DDBJ databases">
        <authorList>
            <person name="Meier V. D."/>
        </authorList>
    </citation>
    <scope>NUCLEOTIDE SEQUENCE</scope>
    <source>
        <strain evidence="2">AVDCRST_MAG04</strain>
    </source>
</reference>
<gene>
    <name evidence="2" type="ORF">AVDCRST_MAG04-1258</name>
</gene>
<feature type="compositionally biased region" description="Basic and acidic residues" evidence="1">
    <location>
        <begin position="282"/>
        <end position="294"/>
    </location>
</feature>
<accession>A0A6J4HTU5</accession>
<feature type="compositionally biased region" description="Basic residues" evidence="1">
    <location>
        <begin position="320"/>
        <end position="333"/>
    </location>
</feature>
<feature type="compositionally biased region" description="Basic residues" evidence="1">
    <location>
        <begin position="60"/>
        <end position="70"/>
    </location>
</feature>
<dbReference type="EMBL" id="CADCTL010000089">
    <property type="protein sequence ID" value="CAA9233701.1"/>
    <property type="molecule type" value="Genomic_DNA"/>
</dbReference>
<feature type="non-terminal residue" evidence="2">
    <location>
        <position position="1"/>
    </location>
</feature>
<protein>
    <submittedName>
        <fullName evidence="2">ABC transporter, substrate-binding protein (Cluster 4, leucine/isoleucine/valine/benzoate)</fullName>
    </submittedName>
</protein>
<feature type="compositionally biased region" description="Basic residues" evidence="1">
    <location>
        <begin position="43"/>
        <end position="53"/>
    </location>
</feature>
<feature type="compositionally biased region" description="Basic and acidic residues" evidence="1">
    <location>
        <begin position="21"/>
        <end position="38"/>
    </location>
</feature>
<feature type="region of interest" description="Disordered" evidence="1">
    <location>
        <begin position="141"/>
        <end position="405"/>
    </location>
</feature>
<organism evidence="2">
    <name type="scientific">uncultured Acetobacteraceae bacterium</name>
    <dbReference type="NCBI Taxonomy" id="169975"/>
    <lineage>
        <taxon>Bacteria</taxon>
        <taxon>Pseudomonadati</taxon>
        <taxon>Pseudomonadota</taxon>
        <taxon>Alphaproteobacteria</taxon>
        <taxon>Acetobacterales</taxon>
        <taxon>Acetobacteraceae</taxon>
        <taxon>environmental samples</taxon>
    </lineage>
</organism>